<keyword evidence="1" id="KW-0812">Transmembrane</keyword>
<dbReference type="Proteomes" id="UP000006178">
    <property type="component" value="Plasmid pMU3262"/>
</dbReference>
<reference evidence="2 3" key="1">
    <citation type="journal article" date="2014" name="Appl. Environ. Microbiol.">
        <title>Profile of Secreted Hydrolases, Associated Proteins, and SlpA in Thermoanaerobacterium saccharolyticum during the Degradation of Hemicellulose.</title>
        <authorList>
            <person name="Currie D.H."/>
            <person name="Guss A.M."/>
            <person name="Herring C.D."/>
            <person name="Giannone R.J."/>
            <person name="Johnson C.M."/>
            <person name="Lankford P.K."/>
            <person name="Brown S.D."/>
            <person name="Hettich R.L."/>
            <person name="Lynd L.R."/>
        </authorList>
    </citation>
    <scope>NUCLEOTIDE SEQUENCE [LARGE SCALE GENOMIC DNA]</scope>
    <source>
        <strain evidence="3">DSM 8691 / JW/SL-YS485</strain>
    </source>
</reference>
<keyword evidence="2" id="KW-0614">Plasmid</keyword>
<name>I3WBY2_THESW</name>
<evidence type="ECO:0000313" key="3">
    <source>
        <dbReference type="Proteomes" id="UP000006178"/>
    </source>
</evidence>
<keyword evidence="1" id="KW-0472">Membrane</keyword>
<keyword evidence="1" id="KW-1133">Transmembrane helix</keyword>
<gene>
    <name evidence="2" type="ordered locus">Tsac_2786</name>
</gene>
<evidence type="ECO:0000313" key="2">
    <source>
        <dbReference type="EMBL" id="AFK94333.1"/>
    </source>
</evidence>
<feature type="transmembrane region" description="Helical" evidence="1">
    <location>
        <begin position="6"/>
        <end position="27"/>
    </location>
</feature>
<sequence>MQFSVGFSTGLLMGISFGVLIMYLLNIGGHGNADKSR</sequence>
<organism evidence="2 3">
    <name type="scientific">Thermoanaerobacterium saccharolyticum (strain DSM 8691 / JW/SL-YS485)</name>
    <dbReference type="NCBI Taxonomy" id="1094508"/>
    <lineage>
        <taxon>Bacteria</taxon>
        <taxon>Bacillati</taxon>
        <taxon>Bacillota</taxon>
        <taxon>Clostridia</taxon>
        <taxon>Thermoanaerobacterales</taxon>
        <taxon>Thermoanaerobacteraceae</taxon>
        <taxon>Thermoanaerobacterium</taxon>
    </lineage>
</organism>
<dbReference type="AlphaFoldDB" id="I3WBY2"/>
<evidence type="ECO:0000256" key="1">
    <source>
        <dbReference type="SAM" id="Phobius"/>
    </source>
</evidence>
<keyword evidence="3" id="KW-1185">Reference proteome</keyword>
<dbReference type="EMBL" id="CP003185">
    <property type="protein sequence ID" value="AFK94333.1"/>
    <property type="molecule type" value="Genomic_DNA"/>
</dbReference>
<dbReference type="BioCyc" id="TSAC1094508:GLMA-2832-MONOMER"/>
<protein>
    <submittedName>
        <fullName evidence="2">Uncharacterized protein</fullName>
    </submittedName>
</protein>
<proteinExistence type="predicted"/>
<dbReference type="KEGG" id="tsh:Tsac_2786"/>
<geneLocation type="plasmid" evidence="2 3">
    <name>pMU3262</name>
</geneLocation>
<dbReference type="PATRIC" id="fig|1094508.3.peg.2815"/>
<accession>I3WBY2</accession>